<accession>A0A917XE75</accession>
<evidence type="ECO:0000313" key="3">
    <source>
        <dbReference type="Proteomes" id="UP000653411"/>
    </source>
</evidence>
<evidence type="ECO:0000313" key="2">
    <source>
        <dbReference type="EMBL" id="GGN15704.1"/>
    </source>
</evidence>
<dbReference type="AlphaFoldDB" id="A0A917XE75"/>
<proteinExistence type="predicted"/>
<sequence length="91" mass="10262">MAWDVGASMARGEGRRHEDFSQNTKSARHMALTSNDIGINIGLRMKNCHYSRHGGKFATKIVQLSMEAACDDAVILKVDSRQAKVCYRYVW</sequence>
<reference evidence="2" key="1">
    <citation type="journal article" date="2014" name="Int. J. Syst. Evol. Microbiol.">
        <title>Complete genome sequence of Corynebacterium casei LMG S-19264T (=DSM 44701T), isolated from a smear-ripened cheese.</title>
        <authorList>
            <consortium name="US DOE Joint Genome Institute (JGI-PGF)"/>
            <person name="Walter F."/>
            <person name="Albersmeier A."/>
            <person name="Kalinowski J."/>
            <person name="Ruckert C."/>
        </authorList>
    </citation>
    <scope>NUCLEOTIDE SEQUENCE</scope>
    <source>
        <strain evidence="2">CGMCC 4.7110</strain>
    </source>
</reference>
<gene>
    <name evidence="2" type="ORF">GCM10011578_043830</name>
</gene>
<dbReference type="Proteomes" id="UP000653411">
    <property type="component" value="Unassembled WGS sequence"/>
</dbReference>
<comment type="caution">
    <text evidence="2">The sequence shown here is derived from an EMBL/GenBank/DDBJ whole genome shotgun (WGS) entry which is preliminary data.</text>
</comment>
<keyword evidence="3" id="KW-1185">Reference proteome</keyword>
<protein>
    <submittedName>
        <fullName evidence="2">Uncharacterized protein</fullName>
    </submittedName>
</protein>
<reference evidence="2" key="2">
    <citation type="submission" date="2020-09" db="EMBL/GenBank/DDBJ databases">
        <authorList>
            <person name="Sun Q."/>
            <person name="Zhou Y."/>
        </authorList>
    </citation>
    <scope>NUCLEOTIDE SEQUENCE</scope>
    <source>
        <strain evidence="2">CGMCC 4.7110</strain>
    </source>
</reference>
<dbReference type="EMBL" id="BMML01000009">
    <property type="protein sequence ID" value="GGN15704.1"/>
    <property type="molecule type" value="Genomic_DNA"/>
</dbReference>
<feature type="region of interest" description="Disordered" evidence="1">
    <location>
        <begin position="1"/>
        <end position="27"/>
    </location>
</feature>
<name>A0A917XE75_9ACTN</name>
<evidence type="ECO:0000256" key="1">
    <source>
        <dbReference type="SAM" id="MobiDB-lite"/>
    </source>
</evidence>
<organism evidence="2 3">
    <name type="scientific">Streptomyces fuscichromogenes</name>
    <dbReference type="NCBI Taxonomy" id="1324013"/>
    <lineage>
        <taxon>Bacteria</taxon>
        <taxon>Bacillati</taxon>
        <taxon>Actinomycetota</taxon>
        <taxon>Actinomycetes</taxon>
        <taxon>Kitasatosporales</taxon>
        <taxon>Streptomycetaceae</taxon>
        <taxon>Streptomyces</taxon>
    </lineage>
</organism>